<feature type="compositionally biased region" description="Low complexity" evidence="1">
    <location>
        <begin position="417"/>
        <end position="436"/>
    </location>
</feature>
<feature type="region of interest" description="Disordered" evidence="1">
    <location>
        <begin position="486"/>
        <end position="508"/>
    </location>
</feature>
<dbReference type="PANTHER" id="PTHR40940:SF1">
    <property type="entry name" value="PROTEIN BATD"/>
    <property type="match status" value="1"/>
</dbReference>
<feature type="region of interest" description="Disordered" evidence="1">
    <location>
        <begin position="146"/>
        <end position="165"/>
    </location>
</feature>
<dbReference type="InterPro" id="IPR025738">
    <property type="entry name" value="BatD"/>
</dbReference>
<keyword evidence="2" id="KW-1133">Transmembrane helix</keyword>
<feature type="domain" description="DUF7939" evidence="3">
    <location>
        <begin position="518"/>
        <end position="591"/>
    </location>
</feature>
<dbReference type="Pfam" id="PF25607">
    <property type="entry name" value="DUF7939"/>
    <property type="match status" value="1"/>
</dbReference>
<dbReference type="Pfam" id="PF13584">
    <property type="entry name" value="BatD"/>
    <property type="match status" value="1"/>
</dbReference>
<feature type="transmembrane region" description="Helical" evidence="2">
    <location>
        <begin position="455"/>
        <end position="477"/>
    </location>
</feature>
<accession>A0ABS1CFG0</accession>
<keyword evidence="5" id="KW-1185">Reference proteome</keyword>
<keyword evidence="2" id="KW-0472">Membrane</keyword>
<comment type="caution">
    <text evidence="4">The sequence shown here is derived from an EMBL/GenBank/DDBJ whole genome shotgun (WGS) entry which is preliminary data.</text>
</comment>
<reference evidence="4 5" key="1">
    <citation type="journal article" date="2020" name="Microorganisms">
        <title>Osmotic Adaptation and Compatible Solute Biosynthesis of Phototrophic Bacteria as Revealed from Genome Analyses.</title>
        <authorList>
            <person name="Imhoff J.F."/>
            <person name="Rahn T."/>
            <person name="Kunzel S."/>
            <person name="Keller A."/>
            <person name="Neulinger S.C."/>
        </authorList>
    </citation>
    <scope>NUCLEOTIDE SEQUENCE [LARGE SCALE GENOMIC DNA]</scope>
    <source>
        <strain evidence="4 5">DSM 6210</strain>
    </source>
</reference>
<evidence type="ECO:0000256" key="1">
    <source>
        <dbReference type="SAM" id="MobiDB-lite"/>
    </source>
</evidence>
<feature type="region of interest" description="Disordered" evidence="1">
    <location>
        <begin position="409"/>
        <end position="445"/>
    </location>
</feature>
<organism evidence="4 5">
    <name type="scientific">Thiohalocapsa halophila</name>
    <dbReference type="NCBI Taxonomy" id="69359"/>
    <lineage>
        <taxon>Bacteria</taxon>
        <taxon>Pseudomonadati</taxon>
        <taxon>Pseudomonadota</taxon>
        <taxon>Gammaproteobacteria</taxon>
        <taxon>Chromatiales</taxon>
        <taxon>Chromatiaceae</taxon>
        <taxon>Thiohalocapsa</taxon>
    </lineage>
</organism>
<protein>
    <recommendedName>
        <fullName evidence="3">DUF7939 domain-containing protein</fullName>
    </recommendedName>
</protein>
<proteinExistence type="predicted"/>
<dbReference type="PANTHER" id="PTHR40940">
    <property type="entry name" value="PROTEIN BATD-RELATED"/>
    <property type="match status" value="1"/>
</dbReference>
<evidence type="ECO:0000256" key="2">
    <source>
        <dbReference type="SAM" id="Phobius"/>
    </source>
</evidence>
<dbReference type="InterPro" id="IPR057699">
    <property type="entry name" value="DUF7939"/>
</dbReference>
<gene>
    <name evidence="4" type="ORF">CKO31_05710</name>
</gene>
<dbReference type="EMBL" id="NRRV01000010">
    <property type="protein sequence ID" value="MBK1630249.1"/>
    <property type="molecule type" value="Genomic_DNA"/>
</dbReference>
<evidence type="ECO:0000259" key="3">
    <source>
        <dbReference type="Pfam" id="PF25607"/>
    </source>
</evidence>
<evidence type="ECO:0000313" key="5">
    <source>
        <dbReference type="Proteomes" id="UP000748752"/>
    </source>
</evidence>
<feature type="region of interest" description="Disordered" evidence="1">
    <location>
        <begin position="192"/>
        <end position="220"/>
    </location>
</feature>
<keyword evidence="2" id="KW-0812">Transmembrane</keyword>
<name>A0ABS1CFG0_9GAMM</name>
<sequence length="610" mass="64640">MRPGCASSARRGGGHWCRPATLMRLWPLWLWLMAAPAAAELLQAQLGAQLDKARVAAGERVTFTLTSDDPLPTALDLGPLAADFEVVGRRRAQTVSTVNGRRRERHELILTLLPRRSGQLSVPALTIGGTRTPELALMVAEATSPQSRLLPAPTETAPPPADVSPQRISVSAEVTPSAGVVGEEFLITLRVRSPDGPPQGHLPTPQADGARLLPLGTSRSTDEDKTHVLVQRFSLFPQRPGPLAITGIGFDAWQPAGGAPVRHRAEPLHISASPLPAGADADTWLPARDLTLTEAGPTEVRIAPGQGLERMITLRVEGLPAERLPAIPLGIPFQLRVQEDAPRLWNERASDGIVGYRTERVLISAAEAGSYVLPGPALDWWDTRASAPRTATLPDWTLTVAPLASAERRPAARWARDQQAAAGDAGAPTSADGDGPSTQRSAAGAERDAMAGLPAWVIMLAAGVALFGIVLWGILLWPRRGLQRRRRQRAPAPPDPAPQSRAAPPTEPDPEVLIAGVADAYARASAADARTALLAWGAAVWPERPPGNLAQLMLRLGPPLRDDLKLLDKAFYGPDDGAWAKRPVAARLEALDVGSGAGPAGAHTTRATPA</sequence>
<dbReference type="Proteomes" id="UP000748752">
    <property type="component" value="Unassembled WGS sequence"/>
</dbReference>
<evidence type="ECO:0000313" key="4">
    <source>
        <dbReference type="EMBL" id="MBK1630249.1"/>
    </source>
</evidence>